<evidence type="ECO:0000313" key="3">
    <source>
        <dbReference type="Proteomes" id="UP000031036"/>
    </source>
</evidence>
<proteinExistence type="predicted"/>
<dbReference type="Proteomes" id="UP000031036">
    <property type="component" value="Unassembled WGS sequence"/>
</dbReference>
<name>A0A0B2VK34_TOXCA</name>
<feature type="compositionally biased region" description="Basic and acidic residues" evidence="1">
    <location>
        <begin position="182"/>
        <end position="191"/>
    </location>
</feature>
<feature type="compositionally biased region" description="Basic and acidic residues" evidence="1">
    <location>
        <begin position="317"/>
        <end position="329"/>
    </location>
</feature>
<feature type="compositionally biased region" description="Polar residues" evidence="1">
    <location>
        <begin position="167"/>
        <end position="177"/>
    </location>
</feature>
<organism evidence="2 3">
    <name type="scientific">Toxocara canis</name>
    <name type="common">Canine roundworm</name>
    <dbReference type="NCBI Taxonomy" id="6265"/>
    <lineage>
        <taxon>Eukaryota</taxon>
        <taxon>Metazoa</taxon>
        <taxon>Ecdysozoa</taxon>
        <taxon>Nematoda</taxon>
        <taxon>Chromadorea</taxon>
        <taxon>Rhabditida</taxon>
        <taxon>Spirurina</taxon>
        <taxon>Ascaridomorpha</taxon>
        <taxon>Ascaridoidea</taxon>
        <taxon>Toxocaridae</taxon>
        <taxon>Toxocara</taxon>
    </lineage>
</organism>
<feature type="region of interest" description="Disordered" evidence="1">
    <location>
        <begin position="304"/>
        <end position="330"/>
    </location>
</feature>
<dbReference type="OrthoDB" id="10030037at2759"/>
<sequence>MNDVADQYKETEDRKAELRIFKVKEAPNYDKDARENARIARIEGSPELEERSSVREIAQHFGALHEPLFAAKVRTFADDESTRVASSIKVSSLQLRPELHQTNVSGTDSASSPSGVKCAEQFSDHGGDHLSLNKAILSSPTTIDISPKAVGTVDASADHSQLPTSIETQISQPTAASNGHAVEGDTRRSPERIASQAITNPSVAADKKSGSSGDEGGELPQAKINTTSNVSVTDGHDLCNDEYNQVVQFATHSNVSKLLYNITNISTTTAASNGHQTTKPDVDACKESVSSAGLTETSDSCALVGSAQTDVESNADNTRDDNPEKKMASDEVVAQKVIATDASAAHPSRSGQVAQEAPRVQTVVMKKKRSNECFADAKVDGSHSKSSAKESKAESKAFIINDRQTAAVSATVSLVRSNKLCPQKNAKCSQATSSAVATFATPSQPVTVQKPMFANFASTLTSRPVLIVHPAKTSFSQTAIRSYKTFSFGEPSLTLDNSSAVASDYIESDLTNKTAEKPELQLESSTPNSAVSRVSHSSGDSKESSSNRLSKGFLDFTQGSSDRLQRWKSKLQTGRRHKDTSEPPPLIRNMPAVQEPSGHSSDAEIVLDWTHSKFVPLHPSVSERFDASNKSTFVTQIMRPRVLHPAVSATDILRTTDADKDAH</sequence>
<feature type="region of interest" description="Disordered" evidence="1">
    <location>
        <begin position="513"/>
        <end position="598"/>
    </location>
</feature>
<evidence type="ECO:0000256" key="1">
    <source>
        <dbReference type="SAM" id="MobiDB-lite"/>
    </source>
</evidence>
<accession>A0A0B2VK34</accession>
<feature type="compositionally biased region" description="Polar residues" evidence="1">
    <location>
        <begin position="304"/>
        <end position="316"/>
    </location>
</feature>
<feature type="region of interest" description="Disordered" evidence="1">
    <location>
        <begin position="101"/>
        <end position="122"/>
    </location>
</feature>
<gene>
    <name evidence="2" type="ORF">Tcan_18544</name>
</gene>
<dbReference type="EMBL" id="JPKZ01001125">
    <property type="protein sequence ID" value="KHN83856.1"/>
    <property type="molecule type" value="Genomic_DNA"/>
</dbReference>
<dbReference type="AlphaFoldDB" id="A0A0B2VK34"/>
<feature type="region of interest" description="Disordered" evidence="1">
    <location>
        <begin position="167"/>
        <end position="229"/>
    </location>
</feature>
<feature type="compositionally biased region" description="Polar residues" evidence="1">
    <location>
        <begin position="522"/>
        <end position="534"/>
    </location>
</feature>
<protein>
    <submittedName>
        <fullName evidence="2">Uncharacterized protein</fullName>
    </submittedName>
</protein>
<comment type="caution">
    <text evidence="2">The sequence shown here is derived from an EMBL/GenBank/DDBJ whole genome shotgun (WGS) entry which is preliminary data.</text>
</comment>
<feature type="compositionally biased region" description="Polar residues" evidence="1">
    <location>
        <begin position="101"/>
        <end position="114"/>
    </location>
</feature>
<keyword evidence="3" id="KW-1185">Reference proteome</keyword>
<feature type="compositionally biased region" description="Basic residues" evidence="1">
    <location>
        <begin position="566"/>
        <end position="578"/>
    </location>
</feature>
<evidence type="ECO:0000313" key="2">
    <source>
        <dbReference type="EMBL" id="KHN83856.1"/>
    </source>
</evidence>
<reference evidence="2 3" key="1">
    <citation type="submission" date="2014-11" db="EMBL/GenBank/DDBJ databases">
        <title>Genetic blueprint of the zoonotic pathogen Toxocara canis.</title>
        <authorList>
            <person name="Zhu X.-Q."/>
            <person name="Korhonen P.K."/>
            <person name="Cai H."/>
            <person name="Young N.D."/>
            <person name="Nejsum P."/>
            <person name="von Samson-Himmelstjerna G."/>
            <person name="Boag P.R."/>
            <person name="Tan P."/>
            <person name="Li Q."/>
            <person name="Min J."/>
            <person name="Yang Y."/>
            <person name="Wang X."/>
            <person name="Fang X."/>
            <person name="Hall R.S."/>
            <person name="Hofmann A."/>
            <person name="Sternberg P.W."/>
            <person name="Jex A.R."/>
            <person name="Gasser R.B."/>
        </authorList>
    </citation>
    <scope>NUCLEOTIDE SEQUENCE [LARGE SCALE GENOMIC DNA]</scope>
    <source>
        <strain evidence="2">PN_DK_2014</strain>
    </source>
</reference>